<keyword evidence="7 10" id="KW-0283">Flagellar rotation</keyword>
<evidence type="ECO:0000256" key="5">
    <source>
        <dbReference type="ARBA" id="ARBA00022500"/>
    </source>
</evidence>
<gene>
    <name evidence="11" type="ORF">TresaDRAFT_2783</name>
</gene>
<comment type="subcellular location">
    <subcellularLocation>
        <location evidence="2">Cell membrane</location>
        <topology evidence="2">Single-pass membrane protein</topology>
    </subcellularLocation>
</comment>
<dbReference type="AlphaFoldDB" id="H7EH14"/>
<reference evidence="11 12" key="1">
    <citation type="submission" date="2011-09" db="EMBL/GenBank/DDBJ databases">
        <title>The draft genome of Treponema saccharophilum DSM 2985.</title>
        <authorList>
            <consortium name="US DOE Joint Genome Institute (JGI-PGF)"/>
            <person name="Lucas S."/>
            <person name="Copeland A."/>
            <person name="Lapidus A."/>
            <person name="Glavina del Rio T."/>
            <person name="Dalin E."/>
            <person name="Tice H."/>
            <person name="Bruce D."/>
            <person name="Goodwin L."/>
            <person name="Pitluck S."/>
            <person name="Peters L."/>
            <person name="Kyrpides N."/>
            <person name="Mavromatis K."/>
            <person name="Ivanova N."/>
            <person name="Markowitz V."/>
            <person name="Cheng J.-F."/>
            <person name="Hugenholtz P."/>
            <person name="Woyke T."/>
            <person name="Wu D."/>
            <person name="Gronow S."/>
            <person name="Wellnitz S."/>
            <person name="Brambilla E."/>
            <person name="Klenk H.-P."/>
            <person name="Eisen J.A."/>
        </authorList>
    </citation>
    <scope>NUCLEOTIDE SEQUENCE [LARGE SCALE GENOMIC DNA]</scope>
    <source>
        <strain evidence="11 12">DSM 2985</strain>
    </source>
</reference>
<dbReference type="InterPro" id="IPR005503">
    <property type="entry name" value="FliL"/>
</dbReference>
<keyword evidence="6 10" id="KW-0812">Transmembrane</keyword>
<evidence type="ECO:0000256" key="1">
    <source>
        <dbReference type="ARBA" id="ARBA00002254"/>
    </source>
</evidence>
<dbReference type="eggNOG" id="COG1580">
    <property type="taxonomic scope" value="Bacteria"/>
</dbReference>
<evidence type="ECO:0000256" key="10">
    <source>
        <dbReference type="RuleBase" id="RU364125"/>
    </source>
</evidence>
<keyword evidence="11" id="KW-0969">Cilium</keyword>
<evidence type="ECO:0000256" key="7">
    <source>
        <dbReference type="ARBA" id="ARBA00022779"/>
    </source>
</evidence>
<evidence type="ECO:0000256" key="2">
    <source>
        <dbReference type="ARBA" id="ARBA00004162"/>
    </source>
</evidence>
<dbReference type="RefSeq" id="WP_002701775.1">
    <property type="nucleotide sequence ID" value="NZ_AGRW01000022.1"/>
</dbReference>
<dbReference type="PATRIC" id="fig|907348.3.peg.75"/>
<evidence type="ECO:0000256" key="6">
    <source>
        <dbReference type="ARBA" id="ARBA00022692"/>
    </source>
</evidence>
<dbReference type="STRING" id="907348.TresaDRAFT_2783"/>
<protein>
    <recommendedName>
        <fullName evidence="10">Flagellar protein FliL</fullName>
    </recommendedName>
</protein>
<comment type="caution">
    <text evidence="11">The sequence shown here is derived from an EMBL/GenBank/DDBJ whole genome shotgun (WGS) entry which is preliminary data.</text>
</comment>
<keyword evidence="4 10" id="KW-1003">Cell membrane</keyword>
<accession>H7EH14</accession>
<dbReference type="GO" id="GO:0005886">
    <property type="term" value="C:plasma membrane"/>
    <property type="evidence" value="ECO:0007669"/>
    <property type="project" value="UniProtKB-SubCell"/>
</dbReference>
<dbReference type="Proteomes" id="UP000003571">
    <property type="component" value="Unassembled WGS sequence"/>
</dbReference>
<dbReference type="GO" id="GO:0009425">
    <property type="term" value="C:bacterial-type flagellum basal body"/>
    <property type="evidence" value="ECO:0007669"/>
    <property type="project" value="InterPro"/>
</dbReference>
<evidence type="ECO:0000256" key="8">
    <source>
        <dbReference type="ARBA" id="ARBA00022989"/>
    </source>
</evidence>
<evidence type="ECO:0000256" key="3">
    <source>
        <dbReference type="ARBA" id="ARBA00008281"/>
    </source>
</evidence>
<comment type="similarity">
    <text evidence="3 10">Belongs to the FliL family.</text>
</comment>
<dbReference type="EMBL" id="AGRW01000022">
    <property type="protein sequence ID" value="EIC03132.1"/>
    <property type="molecule type" value="Genomic_DNA"/>
</dbReference>
<dbReference type="GO" id="GO:0071973">
    <property type="term" value="P:bacterial-type flagellum-dependent cell motility"/>
    <property type="evidence" value="ECO:0007669"/>
    <property type="project" value="InterPro"/>
</dbReference>
<feature type="transmembrane region" description="Helical" evidence="10">
    <location>
        <begin position="6"/>
        <end position="26"/>
    </location>
</feature>
<keyword evidence="12" id="KW-1185">Reference proteome</keyword>
<keyword evidence="11" id="KW-0966">Cell projection</keyword>
<sequence length="157" mass="18055">MLNKFLSIVAILMVISAIAVTAVAVLKKHAVPGEGLERIFDRPEDPSVGKFGAEGEFNLIGKLWIVLKSEKGGRKATLIVSPWLEYEQDRAFYEEMEEKYTQIRKTITDYFSQMTLKEIRARSEDTMKAELMARINSILVLGKIKRIYFNDFQFLEE</sequence>
<proteinExistence type="inferred from homology"/>
<keyword evidence="8 10" id="KW-1133">Transmembrane helix</keyword>
<evidence type="ECO:0000256" key="4">
    <source>
        <dbReference type="ARBA" id="ARBA00022475"/>
    </source>
</evidence>
<name>H7EH14_9SPIR</name>
<evidence type="ECO:0000313" key="11">
    <source>
        <dbReference type="EMBL" id="EIC03132.1"/>
    </source>
</evidence>
<dbReference type="Pfam" id="PF03748">
    <property type="entry name" value="FliL"/>
    <property type="match status" value="1"/>
</dbReference>
<comment type="function">
    <text evidence="1 10">Controls the rotational direction of flagella during chemotaxis.</text>
</comment>
<keyword evidence="9 10" id="KW-0472">Membrane</keyword>
<dbReference type="OrthoDB" id="360766at2"/>
<evidence type="ECO:0000313" key="12">
    <source>
        <dbReference type="Proteomes" id="UP000003571"/>
    </source>
</evidence>
<dbReference type="GO" id="GO:0006935">
    <property type="term" value="P:chemotaxis"/>
    <property type="evidence" value="ECO:0007669"/>
    <property type="project" value="UniProtKB-KW"/>
</dbReference>
<keyword evidence="11" id="KW-0282">Flagellum</keyword>
<keyword evidence="5 10" id="KW-0145">Chemotaxis</keyword>
<organism evidence="11 12">
    <name type="scientific">Treponema saccharophilum DSM 2985</name>
    <dbReference type="NCBI Taxonomy" id="907348"/>
    <lineage>
        <taxon>Bacteria</taxon>
        <taxon>Pseudomonadati</taxon>
        <taxon>Spirochaetota</taxon>
        <taxon>Spirochaetia</taxon>
        <taxon>Spirochaetales</taxon>
        <taxon>Treponemataceae</taxon>
        <taxon>Treponema</taxon>
    </lineage>
</organism>
<evidence type="ECO:0000256" key="9">
    <source>
        <dbReference type="ARBA" id="ARBA00023136"/>
    </source>
</evidence>